<evidence type="ECO:0000256" key="1">
    <source>
        <dbReference type="ARBA" id="ARBA00004829"/>
    </source>
</evidence>
<feature type="domain" description="Amine oxidase" evidence="6">
    <location>
        <begin position="12"/>
        <end position="523"/>
    </location>
</feature>
<dbReference type="PRINTS" id="PR00419">
    <property type="entry name" value="ADXRDTASE"/>
</dbReference>
<dbReference type="PANTHER" id="PTHR43734:SF1">
    <property type="entry name" value="PHYTOENE DESATURASE"/>
    <property type="match status" value="1"/>
</dbReference>
<sequence>MGKKVVVVGAGIGGLSAAIRLQHAGYSVEIYEKQSMPGGKMHQIREQGFTFDVGPTLVMMPSIYQDIFRLCDRNPDDYIPMTRLDPMYEVFFEGSPMRHYAINNNLPDLMKLVESKGPENAKGFLDYLSTLYTRYQVAYQHFITRPFRHRRDIYNPYMLVQAMKLKTFDSADHLMAQFMPDQDLQRMLSFQTLYIGVSPTNGPSLYNIIPMIELLYGIWFIKGGMHTMAEQMARLFEEIGGKIHYNANVQRIMTSDDGNQGKSGDKASGTAQSSGQSEVKGIHVRGIEVTGIEVDGRLVDAPYVVCNADFPYAMKHLIDSPKVRGKYSPKKIDKMDYSCSCLVFYWGVKGTYDKLSTHNFVISSQYDENLRSIFDGTEIQQPSIYLHIPTQTDTSMAPAGMSTFYALLPISELGTAQYEWNEQTVKLYRDKVLEALTQLPGLENLEEDIIFEKVATPQDFEHEFNAYRGATFGLQPTLRQSNHWRPQAKAKHCKGLYFTGSSTHPGAGVPIVMQSGKICAEELRRDEKGDTFE</sequence>
<dbReference type="AlphaFoldDB" id="A0AB39U862"/>
<reference evidence="7" key="1">
    <citation type="submission" date="2023-07" db="EMBL/GenBank/DDBJ databases">
        <title>Bifidobacterium aquikefiriaerophilum sp. nov. and Bifidobacterium eccum sp. nov., isolated from water kefir.</title>
        <authorList>
            <person name="Breselge S."/>
            <person name="Bellassi P."/>
            <person name="Barcenilla C."/>
            <person name="Alvarez-Ordonez A."/>
            <person name="Morelli L."/>
            <person name="Cotter P.D."/>
        </authorList>
    </citation>
    <scope>NUCLEOTIDE SEQUENCE</scope>
    <source>
        <strain evidence="7">WK041_4_12</strain>
    </source>
</reference>
<dbReference type="EMBL" id="CP129674">
    <property type="protein sequence ID" value="XDS45172.1"/>
    <property type="molecule type" value="Genomic_DNA"/>
</dbReference>
<comment type="similarity">
    <text evidence="4">Belongs to the carotenoid/retinoid oxidoreductase family.</text>
</comment>
<evidence type="ECO:0000256" key="5">
    <source>
        <dbReference type="SAM" id="MobiDB-lite"/>
    </source>
</evidence>
<evidence type="ECO:0000256" key="3">
    <source>
        <dbReference type="ARBA" id="ARBA00023002"/>
    </source>
</evidence>
<dbReference type="KEGG" id="baqk:QN215_03375"/>
<evidence type="ECO:0000256" key="2">
    <source>
        <dbReference type="ARBA" id="ARBA00022746"/>
    </source>
</evidence>
<proteinExistence type="inferred from homology"/>
<dbReference type="GO" id="GO:0016491">
    <property type="term" value="F:oxidoreductase activity"/>
    <property type="evidence" value="ECO:0007669"/>
    <property type="project" value="UniProtKB-KW"/>
</dbReference>
<dbReference type="GO" id="GO:0016117">
    <property type="term" value="P:carotenoid biosynthetic process"/>
    <property type="evidence" value="ECO:0007669"/>
    <property type="project" value="UniProtKB-KW"/>
</dbReference>
<dbReference type="InterPro" id="IPR014105">
    <property type="entry name" value="Carotenoid/retinoid_OxRdtase"/>
</dbReference>
<organism evidence="7">
    <name type="scientific">Bifidobacterium aquikefiricola</name>
    <dbReference type="NCBI Taxonomy" id="3059038"/>
    <lineage>
        <taxon>Bacteria</taxon>
        <taxon>Bacillati</taxon>
        <taxon>Actinomycetota</taxon>
        <taxon>Actinomycetes</taxon>
        <taxon>Bifidobacteriales</taxon>
        <taxon>Bifidobacteriaceae</taxon>
        <taxon>Bifidobacterium</taxon>
    </lineage>
</organism>
<dbReference type="PANTHER" id="PTHR43734">
    <property type="entry name" value="PHYTOENE DESATURASE"/>
    <property type="match status" value="1"/>
</dbReference>
<dbReference type="EC" id="1.-.-.-" evidence="7"/>
<dbReference type="NCBIfam" id="TIGR02734">
    <property type="entry name" value="crtI_fam"/>
    <property type="match status" value="1"/>
</dbReference>
<keyword evidence="2 4" id="KW-0125">Carotenoid biosynthesis</keyword>
<accession>A0AB39U862</accession>
<protein>
    <submittedName>
        <fullName evidence="7">Phytoene desaturase family protein</fullName>
        <ecNumber evidence="7">1.-.-.-</ecNumber>
    </submittedName>
</protein>
<evidence type="ECO:0000259" key="6">
    <source>
        <dbReference type="Pfam" id="PF01593"/>
    </source>
</evidence>
<evidence type="ECO:0000313" key="7">
    <source>
        <dbReference type="EMBL" id="XDS45172.1"/>
    </source>
</evidence>
<gene>
    <name evidence="7" type="primary">crtI</name>
    <name evidence="7" type="ORF">QN215_03375</name>
</gene>
<dbReference type="Gene3D" id="3.50.50.60">
    <property type="entry name" value="FAD/NAD(P)-binding domain"/>
    <property type="match status" value="2"/>
</dbReference>
<name>A0AB39U862_9BIFI</name>
<dbReference type="RefSeq" id="WP_369344711.1">
    <property type="nucleotide sequence ID" value="NZ_CP129674.1"/>
</dbReference>
<dbReference type="InterPro" id="IPR002937">
    <property type="entry name" value="Amino_oxidase"/>
</dbReference>
<comment type="pathway">
    <text evidence="1 4">Carotenoid biosynthesis.</text>
</comment>
<dbReference type="InterPro" id="IPR036188">
    <property type="entry name" value="FAD/NAD-bd_sf"/>
</dbReference>
<evidence type="ECO:0000256" key="4">
    <source>
        <dbReference type="RuleBase" id="RU362075"/>
    </source>
</evidence>
<dbReference type="Pfam" id="PF01593">
    <property type="entry name" value="Amino_oxidase"/>
    <property type="match status" value="1"/>
</dbReference>
<dbReference type="SUPFAM" id="SSF51905">
    <property type="entry name" value="FAD/NAD(P)-binding domain"/>
    <property type="match status" value="1"/>
</dbReference>
<keyword evidence="3 4" id="KW-0560">Oxidoreductase</keyword>
<feature type="region of interest" description="Disordered" evidence="5">
    <location>
        <begin position="254"/>
        <end position="279"/>
    </location>
</feature>